<evidence type="ECO:0000256" key="1">
    <source>
        <dbReference type="ARBA" id="ARBA00008690"/>
    </source>
</evidence>
<comment type="similarity">
    <text evidence="1">Belongs to the fantastic four family.</text>
</comment>
<dbReference type="InterPro" id="IPR021410">
    <property type="entry name" value="FAF"/>
</dbReference>
<feature type="compositionally biased region" description="Acidic residues" evidence="2">
    <location>
        <begin position="127"/>
        <end position="150"/>
    </location>
</feature>
<dbReference type="PANTHER" id="PTHR33155">
    <property type="entry name" value="FANTASTIC FOUR-LIKE PROTEIN (DUF3049)"/>
    <property type="match status" value="1"/>
</dbReference>
<dbReference type="RefSeq" id="XP_012572809.1">
    <property type="nucleotide sequence ID" value="XM_012717355.1"/>
</dbReference>
<reference evidence="4" key="1">
    <citation type="journal article" date="2013" name="Nat. Biotechnol.">
        <title>Draft genome sequence of chickpea (Cicer arietinum) provides a resource for trait improvement.</title>
        <authorList>
            <person name="Varshney R.K."/>
            <person name="Song C."/>
            <person name="Saxena R.K."/>
            <person name="Azam S."/>
            <person name="Yu S."/>
            <person name="Sharpe A.G."/>
            <person name="Cannon S."/>
            <person name="Baek J."/>
            <person name="Rosen B.D."/>
            <person name="Tar'an B."/>
            <person name="Millan T."/>
            <person name="Zhang X."/>
            <person name="Ramsay L.D."/>
            <person name="Iwata A."/>
            <person name="Wang Y."/>
            <person name="Nelson W."/>
            <person name="Farmer A.D."/>
            <person name="Gaur P.M."/>
            <person name="Soderlund C."/>
            <person name="Penmetsa R.V."/>
            <person name="Xu C."/>
            <person name="Bharti A.K."/>
            <person name="He W."/>
            <person name="Winter P."/>
            <person name="Zhao S."/>
            <person name="Hane J.K."/>
            <person name="Carrasquilla-Garcia N."/>
            <person name="Condie J.A."/>
            <person name="Upadhyaya H.D."/>
            <person name="Luo M.C."/>
            <person name="Thudi M."/>
            <person name="Gowda C.L."/>
            <person name="Singh N.P."/>
            <person name="Lichtenzveig J."/>
            <person name="Gali K.K."/>
            <person name="Rubio J."/>
            <person name="Nadarajan N."/>
            <person name="Dolezel J."/>
            <person name="Bansal K.C."/>
            <person name="Xu X."/>
            <person name="Edwards D."/>
            <person name="Zhang G."/>
            <person name="Kahl G."/>
            <person name="Gil J."/>
            <person name="Singh K.B."/>
            <person name="Datta S.K."/>
            <person name="Jackson S.A."/>
            <person name="Wang J."/>
            <person name="Cook D.R."/>
        </authorList>
    </citation>
    <scope>NUCLEOTIDE SEQUENCE [LARGE SCALE GENOMIC DNA]</scope>
    <source>
        <strain evidence="4">cv. CDC Frontier</strain>
    </source>
</reference>
<gene>
    <name evidence="5" type="primary">LOC105852330</name>
</gene>
<dbReference type="OrthoDB" id="1436444at2759"/>
<evidence type="ECO:0000313" key="5">
    <source>
        <dbReference type="RefSeq" id="XP_012572809.1"/>
    </source>
</evidence>
<protein>
    <submittedName>
        <fullName evidence="5">Uncharacterized protein LOC105852330</fullName>
    </submittedName>
</protein>
<accession>A0A1S3EBR4</accession>
<evidence type="ECO:0000313" key="4">
    <source>
        <dbReference type="Proteomes" id="UP000087171"/>
    </source>
</evidence>
<dbReference type="PANTHER" id="PTHR33155:SF9">
    <property type="entry name" value="FANTASTIC FOUR-LIKE PROTEIN (DUF3049)"/>
    <property type="match status" value="1"/>
</dbReference>
<reference evidence="5" key="2">
    <citation type="submission" date="2025-08" db="UniProtKB">
        <authorList>
            <consortium name="RefSeq"/>
        </authorList>
    </citation>
    <scope>IDENTIFICATION</scope>
    <source>
        <tissue evidence="5">Etiolated seedlings</tissue>
    </source>
</reference>
<feature type="region of interest" description="Disordered" evidence="2">
    <location>
        <begin position="126"/>
        <end position="150"/>
    </location>
</feature>
<keyword evidence="4" id="KW-1185">Reference proteome</keyword>
<dbReference type="STRING" id="3827.A0A1S3EBR4"/>
<dbReference type="Proteomes" id="UP000087171">
    <property type="component" value="Chromosome Ca6"/>
</dbReference>
<dbReference type="Pfam" id="PF11250">
    <property type="entry name" value="FAF"/>
    <property type="match status" value="1"/>
</dbReference>
<evidence type="ECO:0000256" key="2">
    <source>
        <dbReference type="SAM" id="MobiDB-lite"/>
    </source>
</evidence>
<name>A0A1S3EBR4_CICAR</name>
<dbReference type="InterPro" id="IPR046431">
    <property type="entry name" value="FAF_dom"/>
</dbReference>
<evidence type="ECO:0000259" key="3">
    <source>
        <dbReference type="Pfam" id="PF11250"/>
    </source>
</evidence>
<organism evidence="4 5">
    <name type="scientific">Cicer arietinum</name>
    <name type="common">Chickpea</name>
    <name type="synonym">Garbanzo</name>
    <dbReference type="NCBI Taxonomy" id="3827"/>
    <lineage>
        <taxon>Eukaryota</taxon>
        <taxon>Viridiplantae</taxon>
        <taxon>Streptophyta</taxon>
        <taxon>Embryophyta</taxon>
        <taxon>Tracheophyta</taxon>
        <taxon>Spermatophyta</taxon>
        <taxon>Magnoliopsida</taxon>
        <taxon>eudicotyledons</taxon>
        <taxon>Gunneridae</taxon>
        <taxon>Pentapetalae</taxon>
        <taxon>rosids</taxon>
        <taxon>fabids</taxon>
        <taxon>Fabales</taxon>
        <taxon>Fabaceae</taxon>
        <taxon>Papilionoideae</taxon>
        <taxon>50 kb inversion clade</taxon>
        <taxon>NPAAA clade</taxon>
        <taxon>Hologalegina</taxon>
        <taxon>IRL clade</taxon>
        <taxon>Cicereae</taxon>
        <taxon>Cicer</taxon>
    </lineage>
</organism>
<sequence length="150" mass="17322">MEPNKKPIIHSSSYTEIFEELNHSNIKSFDFESSDEELDEKIKEEENDKKISTLDEKWEWNSNGSKGLNEFPPPISCIGKSGKPSVSFKCYRNNERIVLKEIPTQDFLHASRDNGRLTLHFVQHDAQEEEEEDCDGGVESNNVEEEEKSE</sequence>
<proteinExistence type="inferred from homology"/>
<feature type="domain" description="FAF" evidence="3">
    <location>
        <begin position="70"/>
        <end position="121"/>
    </location>
</feature>
<dbReference type="AlphaFoldDB" id="A0A1S3EBR4"/>